<dbReference type="Pfam" id="PF08351">
    <property type="entry name" value="TmcA_N"/>
    <property type="match status" value="1"/>
</dbReference>
<dbReference type="InterPro" id="IPR013562">
    <property type="entry name" value="TmcA/NAT10_N"/>
</dbReference>
<evidence type="ECO:0000256" key="2">
    <source>
        <dbReference type="ARBA" id="ARBA00022555"/>
    </source>
</evidence>
<keyword evidence="3 12" id="KW-0808">Transferase</keyword>
<comment type="catalytic activity">
    <reaction evidence="11">
        <text>a cytidine in mRNA + acetyl-CoA + ATP + H2O = an N(4)-acetylcytidine in mRNA + ADP + phosphate + CoA + H(+)</text>
        <dbReference type="Rhea" id="RHEA:58480"/>
        <dbReference type="Rhea" id="RHEA-COMP:15145"/>
        <dbReference type="Rhea" id="RHEA-COMP:15146"/>
        <dbReference type="ChEBI" id="CHEBI:15377"/>
        <dbReference type="ChEBI" id="CHEBI:15378"/>
        <dbReference type="ChEBI" id="CHEBI:30616"/>
        <dbReference type="ChEBI" id="CHEBI:43474"/>
        <dbReference type="ChEBI" id="CHEBI:57287"/>
        <dbReference type="ChEBI" id="CHEBI:57288"/>
        <dbReference type="ChEBI" id="CHEBI:74900"/>
        <dbReference type="ChEBI" id="CHEBI:82748"/>
        <dbReference type="ChEBI" id="CHEBI:456216"/>
    </reaction>
</comment>
<keyword evidence="1 12" id="KW-0963">Cytoplasm</keyword>
<dbReference type="GO" id="GO:0002101">
    <property type="term" value="P:tRNA wobble cytosine modification"/>
    <property type="evidence" value="ECO:0007669"/>
    <property type="project" value="UniProtKB-UniRule"/>
</dbReference>
<dbReference type="SUPFAM" id="SSF52540">
    <property type="entry name" value="P-loop containing nucleoside triphosphate hydrolases"/>
    <property type="match status" value="1"/>
</dbReference>
<evidence type="ECO:0000256" key="4">
    <source>
        <dbReference type="ARBA" id="ARBA00022694"/>
    </source>
</evidence>
<keyword evidence="7 12" id="KW-0694">RNA-binding</keyword>
<keyword evidence="16" id="KW-1185">Reference proteome</keyword>
<evidence type="ECO:0000256" key="5">
    <source>
        <dbReference type="ARBA" id="ARBA00022741"/>
    </source>
</evidence>
<dbReference type="NCBIfam" id="NF041296">
    <property type="entry name" value="RNAactase_tcmA_Halo"/>
    <property type="match status" value="1"/>
</dbReference>
<evidence type="ECO:0000256" key="7">
    <source>
        <dbReference type="ARBA" id="ARBA00022884"/>
    </source>
</evidence>
<feature type="binding site" evidence="12">
    <location>
        <position position="388"/>
    </location>
    <ligand>
        <name>ATP</name>
        <dbReference type="ChEBI" id="CHEBI:30616"/>
    </ligand>
</feature>
<keyword evidence="4 12" id="KW-0819">tRNA processing</keyword>
<evidence type="ECO:0000256" key="9">
    <source>
        <dbReference type="ARBA" id="ARBA00049883"/>
    </source>
</evidence>
<dbReference type="PROSITE" id="PS51186">
    <property type="entry name" value="GNAT"/>
    <property type="match status" value="1"/>
</dbReference>
<evidence type="ECO:0000313" key="15">
    <source>
        <dbReference type="EMBL" id="SFS05763.1"/>
    </source>
</evidence>
<dbReference type="Pfam" id="PF13718">
    <property type="entry name" value="GNAT_acetyltr_2"/>
    <property type="match status" value="1"/>
</dbReference>
<dbReference type="EMBL" id="FOZK01000003">
    <property type="protein sequence ID" value="SFS05763.1"/>
    <property type="molecule type" value="Genomic_DNA"/>
</dbReference>
<evidence type="ECO:0000256" key="1">
    <source>
        <dbReference type="ARBA" id="ARBA00022490"/>
    </source>
</evidence>
<comment type="catalytic activity">
    <reaction evidence="9">
        <text>a cytidine in tRNA + acetyl-CoA + ATP + H2O = an N(4)-acetylcytidine in tRNA + ADP + phosphate + CoA + H(+)</text>
        <dbReference type="Rhea" id="RHEA:53876"/>
        <dbReference type="Rhea" id="RHEA-COMP:13670"/>
        <dbReference type="Rhea" id="RHEA-COMP:13671"/>
        <dbReference type="ChEBI" id="CHEBI:15377"/>
        <dbReference type="ChEBI" id="CHEBI:15378"/>
        <dbReference type="ChEBI" id="CHEBI:30616"/>
        <dbReference type="ChEBI" id="CHEBI:43474"/>
        <dbReference type="ChEBI" id="CHEBI:57287"/>
        <dbReference type="ChEBI" id="CHEBI:57288"/>
        <dbReference type="ChEBI" id="CHEBI:74900"/>
        <dbReference type="ChEBI" id="CHEBI:82748"/>
        <dbReference type="ChEBI" id="CHEBI:456216"/>
    </reaction>
</comment>
<comment type="similarity">
    <text evidence="12">Belongs to the TmcA family.</text>
</comment>
<proteinExistence type="inferred from homology"/>
<evidence type="ECO:0000313" key="16">
    <source>
        <dbReference type="Proteomes" id="UP000199062"/>
    </source>
</evidence>
<dbReference type="PANTHER" id="PTHR10925:SF5">
    <property type="entry name" value="RNA CYTIDINE ACETYLTRANSFERASE"/>
    <property type="match status" value="1"/>
</dbReference>
<dbReference type="GO" id="GO:0051392">
    <property type="term" value="F:tRNA cytidine N4-acetyltransferase activity"/>
    <property type="evidence" value="ECO:0007669"/>
    <property type="project" value="UniProtKB-UniRule"/>
</dbReference>
<keyword evidence="5 12" id="KW-0547">Nucleotide-binding</keyword>
<dbReference type="GO" id="GO:0005737">
    <property type="term" value="C:cytoplasm"/>
    <property type="evidence" value="ECO:0007669"/>
    <property type="project" value="UniProtKB-SubCell"/>
</dbReference>
<organism evidence="15 16">
    <name type="scientific">Halomicrobium zhouii</name>
    <dbReference type="NCBI Taxonomy" id="767519"/>
    <lineage>
        <taxon>Archaea</taxon>
        <taxon>Methanobacteriati</taxon>
        <taxon>Methanobacteriota</taxon>
        <taxon>Stenosarchaea group</taxon>
        <taxon>Halobacteria</taxon>
        <taxon>Halobacteriales</taxon>
        <taxon>Haloarculaceae</taxon>
        <taxon>Halomicrobium</taxon>
    </lineage>
</organism>
<feature type="region of interest" description="Disordered" evidence="13">
    <location>
        <begin position="171"/>
        <end position="194"/>
    </location>
</feature>
<keyword evidence="2 12" id="KW-0820">tRNA-binding</keyword>
<dbReference type="InterPro" id="IPR053477">
    <property type="entry name" value="tRNA_Cytidine_AcTrnsfr"/>
</dbReference>
<dbReference type="GO" id="GO:1904812">
    <property type="term" value="P:rRNA acetylation involved in maturation of SSU-rRNA"/>
    <property type="evidence" value="ECO:0007669"/>
    <property type="project" value="TreeGrafter"/>
</dbReference>
<dbReference type="GO" id="GO:0051391">
    <property type="term" value="P:tRNA acetylation"/>
    <property type="evidence" value="ECO:0007669"/>
    <property type="project" value="UniProtKB-UniRule"/>
</dbReference>
<dbReference type="GO" id="GO:0000049">
    <property type="term" value="F:tRNA binding"/>
    <property type="evidence" value="ECO:0007669"/>
    <property type="project" value="UniProtKB-UniRule"/>
</dbReference>
<dbReference type="GO" id="GO:0106162">
    <property type="term" value="F:mRNA N-acetyltransferase activity"/>
    <property type="evidence" value="ECO:0007669"/>
    <property type="project" value="RHEA"/>
</dbReference>
<dbReference type="EC" id="2.3.1.193" evidence="12"/>
<comment type="caution">
    <text evidence="12">Lacks conserved residue(s) required for the propagation of feature annotation.</text>
</comment>
<dbReference type="InterPro" id="IPR032672">
    <property type="entry name" value="TmcA/NAT10/Kre33"/>
</dbReference>
<dbReference type="InterPro" id="IPR027417">
    <property type="entry name" value="P-loop_NTPase"/>
</dbReference>
<dbReference type="Pfam" id="PF05127">
    <property type="entry name" value="NAT10_TcmA_helicase"/>
    <property type="match status" value="1"/>
</dbReference>
<gene>
    <name evidence="12" type="primary">tmcA</name>
    <name evidence="15" type="ORF">SAMN05216559_2916</name>
</gene>
<reference evidence="15 16" key="1">
    <citation type="submission" date="2016-10" db="EMBL/GenBank/DDBJ databases">
        <authorList>
            <person name="de Groot N.N."/>
        </authorList>
    </citation>
    <scope>NUCLEOTIDE SEQUENCE [LARGE SCALE GENOMIC DNA]</scope>
    <source>
        <strain evidence="15 16">CGMCC 1.10457</strain>
    </source>
</reference>
<dbReference type="Gene3D" id="3.40.50.11040">
    <property type="match status" value="1"/>
</dbReference>
<comment type="catalytic activity">
    <reaction evidence="12">
        <text>cytidine(34) in elongator tRNA(Met) + acetyl-CoA + ATP + H2O = N(4)-acetylcytidine(34) in elongator tRNA(Met) + ADP + phosphate + CoA + H(+)</text>
        <dbReference type="Rhea" id="RHEA:43788"/>
        <dbReference type="Rhea" id="RHEA-COMP:10693"/>
        <dbReference type="Rhea" id="RHEA-COMP:10694"/>
        <dbReference type="ChEBI" id="CHEBI:15377"/>
        <dbReference type="ChEBI" id="CHEBI:15378"/>
        <dbReference type="ChEBI" id="CHEBI:30616"/>
        <dbReference type="ChEBI" id="CHEBI:43474"/>
        <dbReference type="ChEBI" id="CHEBI:57287"/>
        <dbReference type="ChEBI" id="CHEBI:57288"/>
        <dbReference type="ChEBI" id="CHEBI:74900"/>
        <dbReference type="ChEBI" id="CHEBI:82748"/>
        <dbReference type="ChEBI" id="CHEBI:456216"/>
        <dbReference type="EC" id="2.3.1.193"/>
    </reaction>
</comment>
<dbReference type="InterPro" id="IPR016181">
    <property type="entry name" value="Acyl_CoA_acyltransferase"/>
</dbReference>
<dbReference type="AlphaFoldDB" id="A0A1I6LQR0"/>
<evidence type="ECO:0000256" key="3">
    <source>
        <dbReference type="ARBA" id="ARBA00022679"/>
    </source>
</evidence>
<evidence type="ECO:0000256" key="12">
    <source>
        <dbReference type="HAMAP-Rule" id="MF_01886"/>
    </source>
</evidence>
<dbReference type="InterPro" id="IPR024914">
    <property type="entry name" value="tRNA_acetyltr_TmcA"/>
</dbReference>
<keyword evidence="8 12" id="KW-0012">Acyltransferase</keyword>
<dbReference type="Gene3D" id="3.40.630.30">
    <property type="match status" value="1"/>
</dbReference>
<protein>
    <recommendedName>
        <fullName evidence="12">tRNA(Met) cytidine acetyltransferase TmcA</fullName>
        <ecNumber evidence="12">2.3.1.193</ecNumber>
    </recommendedName>
</protein>
<dbReference type="HAMAP" id="MF_01886">
    <property type="entry name" value="tRNA_acetyltr_TmcA"/>
    <property type="match status" value="1"/>
</dbReference>
<evidence type="ECO:0000256" key="10">
    <source>
        <dbReference type="ARBA" id="ARBA00049889"/>
    </source>
</evidence>
<sequence>MALHAGITSMNDLARAVRDEARRTGERRVLVLAGSPDATREAARSALSAAEVPLAETSLVGSEAFLNCERLDPVHAGTLLGRTRTAVVLDAHDSFRPNALGASVGAVGGGGLLILLTPPLDSWPERRDEFDETLAVPPFDVDDVTGNFRRRVVETVRAHPGIALVDADTGSVETDGLTDPAPRVRPGPPAPPADHEFPAAAYDACLTEDQVDTVRAFERFRGDGESTADEQALVVEADRGRGKSSAAGLAAASLALDGKDVLVTAPQYKSASEVFARAVELLEDQGALRGVDHEDAPQHLQTPAGRVRFELPDEATALPEDPDVVIVDEAAALPVRVLERFLDAPNVAFTTTVHGYEGAGRGFSVRFRDRLTDSDHVVTDVAMTTPIRYAAGDPVESWAFRALMLDARPAVDPLVEDAAPASVDYRRLSPADLLADEHLLREAFGLLVLAHYRTEPDDLARLLDAPNVSARALTHDGHVVSVALLAREGDLPTDLRAEMYEGRRVRGNMIPDVLTTQLRDEAAAVPVGQRVLRIATHPAVQSRGIGSRLLTEIRGEVAESVDWLGVGYGATPELVRFWDANGFRTVHLSTTRNDASGEYSAIMLDPCSEAGADLAERHGGWFLDRVASVLSDPVDDLDPDVARAVLASAGGTPSLDLSAWEWRVVAGVPGGATTFDTNPSPFRRLTLRHLVDPADPSALSPDEERALVRKVLQGHEWERVGEEFEFVSTAECMRSVARTVERLVRLYADDLTMEELDDR</sequence>
<evidence type="ECO:0000256" key="8">
    <source>
        <dbReference type="ARBA" id="ARBA00023315"/>
    </source>
</evidence>
<dbReference type="GO" id="GO:0005524">
    <property type="term" value="F:ATP binding"/>
    <property type="evidence" value="ECO:0007669"/>
    <property type="project" value="UniProtKB-UniRule"/>
</dbReference>
<name>A0A1I6LQR0_9EURY</name>
<comment type="catalytic activity">
    <reaction evidence="10">
        <text>a cytidine in RNA + acetyl-CoA + ATP + H2O = an N(4)-acetylcytidine in RNA + ADP + phosphate + CoA + H(+)</text>
        <dbReference type="Rhea" id="RHEA:82211"/>
        <dbReference type="Rhea" id="RHEA-COMP:15704"/>
        <dbReference type="Rhea" id="RHEA-COMP:19834"/>
        <dbReference type="ChEBI" id="CHEBI:15377"/>
        <dbReference type="ChEBI" id="CHEBI:15378"/>
        <dbReference type="ChEBI" id="CHEBI:30616"/>
        <dbReference type="ChEBI" id="CHEBI:43474"/>
        <dbReference type="ChEBI" id="CHEBI:57287"/>
        <dbReference type="ChEBI" id="CHEBI:57288"/>
        <dbReference type="ChEBI" id="CHEBI:74900"/>
        <dbReference type="ChEBI" id="CHEBI:82748"/>
        <dbReference type="ChEBI" id="CHEBI:456216"/>
    </reaction>
</comment>
<keyword evidence="6 12" id="KW-0067">ATP-binding</keyword>
<dbReference type="Proteomes" id="UP000199062">
    <property type="component" value="Unassembled WGS sequence"/>
</dbReference>
<accession>A0A1I6LQR0</accession>
<dbReference type="STRING" id="767519.SAMN05216559_2916"/>
<dbReference type="InterPro" id="IPR007807">
    <property type="entry name" value="TcmA/NAT10_helicase"/>
</dbReference>
<evidence type="ECO:0000256" key="6">
    <source>
        <dbReference type="ARBA" id="ARBA00022840"/>
    </source>
</evidence>
<feature type="binding site" evidence="12">
    <location>
        <begin position="534"/>
        <end position="536"/>
    </location>
    <ligand>
        <name>acetyl-CoA</name>
        <dbReference type="ChEBI" id="CHEBI:57288"/>
    </ligand>
</feature>
<evidence type="ECO:0000256" key="13">
    <source>
        <dbReference type="SAM" id="MobiDB-lite"/>
    </source>
</evidence>
<feature type="compositionally biased region" description="Pro residues" evidence="13">
    <location>
        <begin position="183"/>
        <end position="192"/>
    </location>
</feature>
<dbReference type="InterPro" id="IPR000182">
    <property type="entry name" value="GNAT_dom"/>
</dbReference>
<evidence type="ECO:0000259" key="14">
    <source>
        <dbReference type="PROSITE" id="PS51186"/>
    </source>
</evidence>
<dbReference type="PANTHER" id="PTHR10925">
    <property type="entry name" value="N-ACETYLTRANSFERASE 10"/>
    <property type="match status" value="1"/>
</dbReference>
<comment type="function">
    <text evidence="12">Catalyzes the formation of N(4)-acetylcytidine (ac(4)C) at the wobble position of tRNA(Met), by using acetyl-CoA as an acetyl donor and ATP (or GTP).</text>
</comment>
<feature type="binding site" evidence="12">
    <location>
        <position position="210"/>
    </location>
    <ligand>
        <name>ATP</name>
        <dbReference type="ChEBI" id="CHEBI:30616"/>
    </ligand>
</feature>
<feature type="domain" description="N-acetyltransferase" evidence="14">
    <location>
        <begin position="423"/>
        <end position="606"/>
    </location>
</feature>
<comment type="subcellular location">
    <subcellularLocation>
        <location evidence="12">Cytoplasm</location>
    </subcellularLocation>
</comment>
<feature type="binding site" evidence="12">
    <location>
        <position position="573"/>
    </location>
    <ligand>
        <name>acetyl-CoA</name>
        <dbReference type="ChEBI" id="CHEBI:57288"/>
    </ligand>
</feature>
<dbReference type="Gene3D" id="3.40.50.300">
    <property type="entry name" value="P-loop containing nucleotide triphosphate hydrolases"/>
    <property type="match status" value="1"/>
</dbReference>
<dbReference type="GO" id="GO:1990883">
    <property type="term" value="F:18S rRNA cytidine N-acetyltransferase activity"/>
    <property type="evidence" value="ECO:0007669"/>
    <property type="project" value="TreeGrafter"/>
</dbReference>
<evidence type="ECO:0000256" key="11">
    <source>
        <dbReference type="ARBA" id="ARBA00049914"/>
    </source>
</evidence>
<dbReference type="SUPFAM" id="SSF55729">
    <property type="entry name" value="Acyl-CoA N-acyltransferases (Nat)"/>
    <property type="match status" value="1"/>
</dbReference>
<dbReference type="RefSeq" id="WP_245778678.1">
    <property type="nucleotide sequence ID" value="NZ_FOZK01000003.1"/>
</dbReference>